<keyword evidence="5" id="KW-1185">Reference proteome</keyword>
<keyword evidence="3 4" id="KW-0472">Membrane</keyword>
<name>A0A914DY78_9BILA</name>
<evidence type="ECO:0000256" key="4">
    <source>
        <dbReference type="RuleBase" id="RU367022"/>
    </source>
</evidence>
<protein>
    <recommendedName>
        <fullName evidence="4">Copper transport protein</fullName>
    </recommendedName>
</protein>
<dbReference type="GO" id="GO:0005375">
    <property type="term" value="F:copper ion transmembrane transporter activity"/>
    <property type="evidence" value="ECO:0007669"/>
    <property type="project" value="UniProtKB-UniRule"/>
</dbReference>
<keyword evidence="1 4" id="KW-0812">Transmembrane</keyword>
<dbReference type="PANTHER" id="PTHR12483">
    <property type="entry name" value="SOLUTE CARRIER FAMILY 31 COPPER TRANSPORTERS"/>
    <property type="match status" value="1"/>
</dbReference>
<keyword evidence="4" id="KW-0813">Transport</keyword>
<feature type="transmembrane region" description="Helical" evidence="4">
    <location>
        <begin position="55"/>
        <end position="72"/>
    </location>
</feature>
<comment type="similarity">
    <text evidence="4">Belongs to the copper transporter (Ctr) (TC 1.A.56) family. SLC31A subfamily.</text>
</comment>
<keyword evidence="4" id="KW-0186">Copper</keyword>
<evidence type="ECO:0000256" key="2">
    <source>
        <dbReference type="ARBA" id="ARBA00022989"/>
    </source>
</evidence>
<accession>A0A914DY78</accession>
<keyword evidence="2 4" id="KW-1133">Transmembrane helix</keyword>
<evidence type="ECO:0000313" key="5">
    <source>
        <dbReference type="Proteomes" id="UP000887540"/>
    </source>
</evidence>
<dbReference type="GO" id="GO:0016020">
    <property type="term" value="C:membrane"/>
    <property type="evidence" value="ECO:0007669"/>
    <property type="project" value="UniProtKB-SubCell"/>
</dbReference>
<reference evidence="6" key="1">
    <citation type="submission" date="2022-11" db="UniProtKB">
        <authorList>
            <consortium name="WormBaseParasite"/>
        </authorList>
    </citation>
    <scope>IDENTIFICATION</scope>
</reference>
<evidence type="ECO:0000256" key="3">
    <source>
        <dbReference type="ARBA" id="ARBA00023136"/>
    </source>
</evidence>
<evidence type="ECO:0000313" key="6">
    <source>
        <dbReference type="WBParaSite" id="ACRNAN_scaffold443.g24762.t1"/>
    </source>
</evidence>
<sequence>MPTKSMTLYATIETFSTPTTMRYMDKRYHLIQTSLFGLQIIVKYLLMFVFVTSSFWLGLAVTLGTAFGYYLFDSNIFKKEISFDIN</sequence>
<organism evidence="5 6">
    <name type="scientific">Acrobeloides nanus</name>
    <dbReference type="NCBI Taxonomy" id="290746"/>
    <lineage>
        <taxon>Eukaryota</taxon>
        <taxon>Metazoa</taxon>
        <taxon>Ecdysozoa</taxon>
        <taxon>Nematoda</taxon>
        <taxon>Chromadorea</taxon>
        <taxon>Rhabditida</taxon>
        <taxon>Tylenchina</taxon>
        <taxon>Cephalobomorpha</taxon>
        <taxon>Cephaloboidea</taxon>
        <taxon>Cephalobidae</taxon>
        <taxon>Acrobeloides</taxon>
    </lineage>
</organism>
<dbReference type="Proteomes" id="UP000887540">
    <property type="component" value="Unplaced"/>
</dbReference>
<dbReference type="PANTHER" id="PTHR12483:SF115">
    <property type="entry name" value="COPPER TRANSPORT PROTEIN"/>
    <property type="match status" value="1"/>
</dbReference>
<dbReference type="Pfam" id="PF04145">
    <property type="entry name" value="Ctr"/>
    <property type="match status" value="1"/>
</dbReference>
<evidence type="ECO:0000256" key="1">
    <source>
        <dbReference type="ARBA" id="ARBA00022692"/>
    </source>
</evidence>
<dbReference type="WBParaSite" id="ACRNAN_scaffold443.g24762.t1">
    <property type="protein sequence ID" value="ACRNAN_scaffold443.g24762.t1"/>
    <property type="gene ID" value="ACRNAN_scaffold443.g24762"/>
</dbReference>
<feature type="transmembrane region" description="Helical" evidence="4">
    <location>
        <begin position="30"/>
        <end position="49"/>
    </location>
</feature>
<keyword evidence="4" id="KW-0187">Copper transport</keyword>
<comment type="subcellular location">
    <subcellularLocation>
        <location evidence="4">Membrane</location>
        <topology evidence="4">Multi-pass membrane protein</topology>
    </subcellularLocation>
</comment>
<proteinExistence type="inferred from homology"/>
<dbReference type="InterPro" id="IPR007274">
    <property type="entry name" value="Cop_transporter"/>
</dbReference>
<keyword evidence="4" id="KW-0406">Ion transport</keyword>
<dbReference type="AlphaFoldDB" id="A0A914DY78"/>